<evidence type="ECO:0008006" key="13">
    <source>
        <dbReference type="Google" id="ProtNLM"/>
    </source>
</evidence>
<feature type="domain" description="Kinesin motor" evidence="10">
    <location>
        <begin position="152"/>
        <end position="247"/>
    </location>
</feature>
<dbReference type="InterPro" id="IPR027640">
    <property type="entry name" value="Kinesin-like_fam"/>
</dbReference>
<dbReference type="PROSITE" id="PS50067">
    <property type="entry name" value="KINESIN_MOTOR_2"/>
    <property type="match status" value="2"/>
</dbReference>
<dbReference type="Gene3D" id="3.40.850.10">
    <property type="entry name" value="Kinesin motor domain"/>
    <property type="match status" value="2"/>
</dbReference>
<feature type="region of interest" description="Disordered" evidence="8">
    <location>
        <begin position="1259"/>
        <end position="1337"/>
    </location>
</feature>
<dbReference type="GO" id="GO:0008017">
    <property type="term" value="F:microtubule binding"/>
    <property type="evidence" value="ECO:0007669"/>
    <property type="project" value="InterPro"/>
</dbReference>
<dbReference type="Pfam" id="PF00754">
    <property type="entry name" value="F5_F8_type_C"/>
    <property type="match status" value="1"/>
</dbReference>
<evidence type="ECO:0000256" key="3">
    <source>
        <dbReference type="ARBA" id="ARBA00022741"/>
    </source>
</evidence>
<protein>
    <recommendedName>
        <fullName evidence="13">Kinesin motor domain-containing protein</fullName>
    </recommendedName>
</protein>
<sequence length="1367" mass="149729">MGEESTQNIRVAVRCRPLSKKELGNNEKSIFSINSGNVELKNPADGTVQKYNFDGIFPPGCAQVEIWDWLGQPLLDKCIEGFNGTVFAYGQTGSGKTWSMQGVPADDELRGLIPRFTINLFKRVEEEKAKDENKMFLITCSYFEIYNEVIRSERAKSTGASGATLKEGANINKSLSALGNVINALVESAKGKKNVFVPYRNSKLTRVLQESLGGNSLTAMLAALSPAAVNHDETLSTLKYAARAKSIKLSAKKNEEASQISKLEDEIAQLKKKLAEQASGATSSGSASLDVFAAGDPEQEARYKNQLKELEDAMKDTWEQKNKVSQQNETERKSLIKEQEAALQRAAEEREKRWQMLEEKNDVELSVRNACDTAQNLPSSEWMTKVRNMLALEQETKEEMTVTTVYRNAFTTDATLLSIVRGDTTVPIATSPGKDVTSTLMSSTNTAINAAAIKQALSKLHHLQSTSSSLMNAQNELVSFTAEFVREVRAACEKWEQAPEAEVAPDEGTQTNEENIQKKKAAAEDTQLREDAARGLRMVLRQLNKKRAEMSEVICDEREKLFAIGGLAKELFSVMEIEIDKTEGRKGEEEVDMTDIEAQLSLLTAAKDDLGKFLDENLKATEAAPAADQSAVEDEITDSDVKAAKSLGVSTGRILNKQMTSSNSSTSASSARLNISSKDGGWIGSGAVGDFLQIDLKRKAIITSISTQGRYIPPQKPQGKVMVTKTIKKKMKRKKESPAAAPPVVDPTPVDNTPASLNNINISGVNEDMVQTKEMLAEIIAWPTLLKSTPPEKLLGRPPVRFLFDLISLIRTTTGFGEGESWSSADWGGLKSKVDKIGFMDSVMKSAVEASGYEGEAPAKGSDILRGIESGNTNKMLQVLGLAAKGGGSAGGATKTGATPPPADEYEEYEVEETVTVEEDAPPAEDSPPQFTKKLTLSTSNDGTNWTDFPDVLSGENKATTSTLSKPIPSARYIRFVPLEWDGEFQTLRVEIGGLFKDEQGAMSSPRVSDRSALAEKAFIENVNHLLSLIQSSLSALMKKAERNEAEDRLKVQKRGTALASQKEALEEELHKKEDEKNQLADQVAELLEKINELQLSNVKLQAQKEKDEMTIEKLTVTNKTNEEAMKEKEQAWVELVEEKEKATEEANDAKGQLEVVTDERNIAREKEEQLFEKLADTNLELEAIQESYVYMTEKSNDYQDDIMELQEQLEGYKEMVKKQVQAPIAIKTVTAPPVEREKVVIPEPLDISSALNRGSNSIGAAAGTATGGGEATAGDQNPETDGSPAKSLTDLDDVPPLSIPQNDDLLETSADLNPFAEEANKENDNREKEKNKLTKQQEEILAERKKIKEQMAANKAGGAGGFKKIS</sequence>
<dbReference type="PANTHER" id="PTHR47969:SF15">
    <property type="entry name" value="CHROMOSOME-ASSOCIATED KINESIN KIF4A-RELATED"/>
    <property type="match status" value="1"/>
</dbReference>
<keyword evidence="3 6" id="KW-0547">Nucleotide-binding</keyword>
<evidence type="ECO:0000256" key="6">
    <source>
        <dbReference type="PROSITE-ProRule" id="PRU00283"/>
    </source>
</evidence>
<dbReference type="GO" id="GO:0007018">
    <property type="term" value="P:microtubule-based movement"/>
    <property type="evidence" value="ECO:0007669"/>
    <property type="project" value="InterPro"/>
</dbReference>
<keyword evidence="12" id="KW-1185">Reference proteome</keyword>
<dbReference type="Pfam" id="PF00225">
    <property type="entry name" value="Kinesin"/>
    <property type="match status" value="2"/>
</dbReference>
<dbReference type="GO" id="GO:0007052">
    <property type="term" value="P:mitotic spindle organization"/>
    <property type="evidence" value="ECO:0007669"/>
    <property type="project" value="TreeGrafter"/>
</dbReference>
<dbReference type="SMART" id="SM00129">
    <property type="entry name" value="KISc"/>
    <property type="match status" value="1"/>
</dbReference>
<dbReference type="GO" id="GO:0005875">
    <property type="term" value="C:microtubule associated complex"/>
    <property type="evidence" value="ECO:0007669"/>
    <property type="project" value="TreeGrafter"/>
</dbReference>
<comment type="caution">
    <text evidence="6">Lacks conserved residue(s) required for the propagation of feature annotation.</text>
</comment>
<feature type="binding site" evidence="6">
    <location>
        <begin position="90"/>
        <end position="97"/>
    </location>
    <ligand>
        <name>ATP</name>
        <dbReference type="ChEBI" id="CHEBI:30616"/>
    </ligand>
</feature>
<evidence type="ECO:0000256" key="4">
    <source>
        <dbReference type="ARBA" id="ARBA00022840"/>
    </source>
</evidence>
<keyword evidence="6" id="KW-0505">Motor protein</keyword>
<comment type="similarity">
    <text evidence="6">Belongs to the TRAFAC class myosin-kinesin ATPase superfamily. Kinesin family.</text>
</comment>
<dbReference type="InterPro" id="IPR001752">
    <property type="entry name" value="Kinesin_motor_dom"/>
</dbReference>
<dbReference type="InterPro" id="IPR040468">
    <property type="entry name" value="TRAF3IP1_N"/>
</dbReference>
<comment type="subcellular location">
    <subcellularLocation>
        <location evidence="1">Cytoplasm</location>
    </subcellularLocation>
</comment>
<dbReference type="OrthoDB" id="3176171at2759"/>
<evidence type="ECO:0000313" key="11">
    <source>
        <dbReference type="EMBL" id="GMH62808.1"/>
    </source>
</evidence>
<keyword evidence="2" id="KW-0963">Cytoplasm</keyword>
<dbReference type="InterPro" id="IPR008979">
    <property type="entry name" value="Galactose-bd-like_sf"/>
</dbReference>
<keyword evidence="4 6" id="KW-0067">ATP-binding</keyword>
<evidence type="ECO:0000256" key="2">
    <source>
        <dbReference type="ARBA" id="ARBA00022490"/>
    </source>
</evidence>
<name>A0A9W7E1V9_9STRA</name>
<dbReference type="Gene3D" id="2.60.120.260">
    <property type="entry name" value="Galactose-binding domain-like"/>
    <property type="match status" value="2"/>
</dbReference>
<dbReference type="Proteomes" id="UP001165082">
    <property type="component" value="Unassembled WGS sequence"/>
</dbReference>
<dbReference type="InterPro" id="IPR042576">
    <property type="entry name" value="TRAF3IP1_N_sf"/>
</dbReference>
<feature type="compositionally biased region" description="Basic and acidic residues" evidence="8">
    <location>
        <begin position="515"/>
        <end position="526"/>
    </location>
</feature>
<feature type="region of interest" description="Disordered" evidence="8">
    <location>
        <begin position="731"/>
        <end position="752"/>
    </location>
</feature>
<dbReference type="EMBL" id="BRXZ01005254">
    <property type="protein sequence ID" value="GMH62808.1"/>
    <property type="molecule type" value="Genomic_DNA"/>
</dbReference>
<evidence type="ECO:0000256" key="8">
    <source>
        <dbReference type="SAM" id="MobiDB-lite"/>
    </source>
</evidence>
<dbReference type="GO" id="GO:0051231">
    <property type="term" value="P:spindle elongation"/>
    <property type="evidence" value="ECO:0007669"/>
    <property type="project" value="TreeGrafter"/>
</dbReference>
<dbReference type="PROSITE" id="PS50022">
    <property type="entry name" value="FA58C_3"/>
    <property type="match status" value="2"/>
</dbReference>
<feature type="non-terminal residue" evidence="11">
    <location>
        <position position="1367"/>
    </location>
</feature>
<proteinExistence type="inferred from homology"/>
<feature type="domain" description="Kinesin motor" evidence="10">
    <location>
        <begin position="8"/>
        <end position="151"/>
    </location>
</feature>
<feature type="coiled-coil region" evidence="7">
    <location>
        <begin position="253"/>
        <end position="280"/>
    </location>
</feature>
<dbReference type="GO" id="GO:0003777">
    <property type="term" value="F:microtubule motor activity"/>
    <property type="evidence" value="ECO:0007669"/>
    <property type="project" value="InterPro"/>
</dbReference>
<organism evidence="11 12">
    <name type="scientific">Triparma retinervis</name>
    <dbReference type="NCBI Taxonomy" id="2557542"/>
    <lineage>
        <taxon>Eukaryota</taxon>
        <taxon>Sar</taxon>
        <taxon>Stramenopiles</taxon>
        <taxon>Ochrophyta</taxon>
        <taxon>Bolidophyceae</taxon>
        <taxon>Parmales</taxon>
        <taxon>Triparmaceae</taxon>
        <taxon>Triparma</taxon>
    </lineage>
</organism>
<evidence type="ECO:0000259" key="10">
    <source>
        <dbReference type="PROSITE" id="PS50067"/>
    </source>
</evidence>
<dbReference type="PRINTS" id="PR00380">
    <property type="entry name" value="KINESINHEAVY"/>
</dbReference>
<evidence type="ECO:0000256" key="7">
    <source>
        <dbReference type="SAM" id="Coils"/>
    </source>
</evidence>
<dbReference type="InterPro" id="IPR027417">
    <property type="entry name" value="P-loop_NTPase"/>
</dbReference>
<comment type="caution">
    <text evidence="11">The sequence shown here is derived from an EMBL/GenBank/DDBJ whole genome shotgun (WGS) entry which is preliminary data.</text>
</comment>
<evidence type="ECO:0000256" key="5">
    <source>
        <dbReference type="ARBA" id="ARBA00023054"/>
    </source>
</evidence>
<evidence type="ECO:0000259" key="9">
    <source>
        <dbReference type="PROSITE" id="PS50022"/>
    </source>
</evidence>
<keyword evidence="5 7" id="KW-0175">Coiled coil</keyword>
<dbReference type="Gene3D" id="1.10.418.50">
    <property type="entry name" value="Microtubule-binding protein MIP-T3"/>
    <property type="match status" value="1"/>
</dbReference>
<dbReference type="Pfam" id="PF10243">
    <property type="entry name" value="MIP-T3"/>
    <property type="match status" value="1"/>
</dbReference>
<feature type="coiled-coil region" evidence="7">
    <location>
        <begin position="1056"/>
        <end position="1223"/>
    </location>
</feature>
<dbReference type="InterPro" id="IPR000421">
    <property type="entry name" value="FA58C"/>
</dbReference>
<dbReference type="GO" id="GO:0005524">
    <property type="term" value="F:ATP binding"/>
    <property type="evidence" value="ECO:0007669"/>
    <property type="project" value="UniProtKB-UniRule"/>
</dbReference>
<gene>
    <name evidence="11" type="ORF">TrRE_jg13502</name>
</gene>
<feature type="region of interest" description="Disordered" evidence="8">
    <location>
        <begin position="496"/>
        <end position="526"/>
    </location>
</feature>
<feature type="domain" description="F5/8 type C" evidence="9">
    <location>
        <begin position="642"/>
        <end position="710"/>
    </location>
</feature>
<dbReference type="InterPro" id="IPR036961">
    <property type="entry name" value="Kinesin_motor_dom_sf"/>
</dbReference>
<dbReference type="PROSITE" id="PS01285">
    <property type="entry name" value="FA58C_1"/>
    <property type="match status" value="1"/>
</dbReference>
<feature type="compositionally biased region" description="Basic and acidic residues" evidence="8">
    <location>
        <begin position="1319"/>
        <end position="1337"/>
    </location>
</feature>
<accession>A0A9W7E1V9</accession>
<evidence type="ECO:0000256" key="1">
    <source>
        <dbReference type="ARBA" id="ARBA00004496"/>
    </source>
</evidence>
<dbReference type="SUPFAM" id="SSF52540">
    <property type="entry name" value="P-loop containing nucleoside triphosphate hydrolases"/>
    <property type="match status" value="1"/>
</dbReference>
<evidence type="ECO:0000313" key="12">
    <source>
        <dbReference type="Proteomes" id="UP001165082"/>
    </source>
</evidence>
<dbReference type="GO" id="GO:0005737">
    <property type="term" value="C:cytoplasm"/>
    <property type="evidence" value="ECO:0007669"/>
    <property type="project" value="UniProtKB-SubCell"/>
</dbReference>
<feature type="domain" description="F5/8 type C" evidence="9">
    <location>
        <begin position="931"/>
        <end position="995"/>
    </location>
</feature>
<dbReference type="PANTHER" id="PTHR47969">
    <property type="entry name" value="CHROMOSOME-ASSOCIATED KINESIN KIF4A-RELATED"/>
    <property type="match status" value="1"/>
</dbReference>
<dbReference type="SUPFAM" id="SSF49785">
    <property type="entry name" value="Galactose-binding domain-like"/>
    <property type="match status" value="2"/>
</dbReference>
<reference evidence="11" key="1">
    <citation type="submission" date="2022-07" db="EMBL/GenBank/DDBJ databases">
        <title>Genome analysis of Parmales, a sister group of diatoms, reveals the evolutionary specialization of diatoms from phago-mixotrophs to photoautotrophs.</title>
        <authorList>
            <person name="Ban H."/>
            <person name="Sato S."/>
            <person name="Yoshikawa S."/>
            <person name="Kazumasa Y."/>
            <person name="Nakamura Y."/>
            <person name="Ichinomiya M."/>
            <person name="Saitoh K."/>
            <person name="Sato N."/>
            <person name="Blanc-Mathieu R."/>
            <person name="Endo H."/>
            <person name="Kuwata A."/>
            <person name="Ogata H."/>
        </authorList>
    </citation>
    <scope>NUCLEOTIDE SEQUENCE</scope>
</reference>